<dbReference type="PANTHER" id="PTHR43649">
    <property type="entry name" value="ARABINOSE-BINDING PROTEIN-RELATED"/>
    <property type="match status" value="1"/>
</dbReference>
<organism evidence="3 4">
    <name type="scientific">Xylanibacillus composti</name>
    <dbReference type="NCBI Taxonomy" id="1572762"/>
    <lineage>
        <taxon>Bacteria</taxon>
        <taxon>Bacillati</taxon>
        <taxon>Bacillota</taxon>
        <taxon>Bacilli</taxon>
        <taxon>Bacillales</taxon>
        <taxon>Paenibacillaceae</taxon>
        <taxon>Xylanibacillus</taxon>
    </lineage>
</organism>
<dbReference type="GO" id="GO:0006629">
    <property type="term" value="P:lipid metabolic process"/>
    <property type="evidence" value="ECO:0007669"/>
    <property type="project" value="InterPro"/>
</dbReference>
<proteinExistence type="predicted"/>
<dbReference type="PANTHER" id="PTHR43649:SF17">
    <property type="entry name" value="ABC TRANSPORTER SOLUTE BINDING PROTEIN-SUGAR TRANSPORT"/>
    <property type="match status" value="1"/>
</dbReference>
<feature type="domain" description="PI-PLC Y-box" evidence="2">
    <location>
        <begin position="402"/>
        <end position="456"/>
    </location>
</feature>
<name>A0A8J4M066_9BACL</name>
<dbReference type="PROSITE" id="PS50008">
    <property type="entry name" value="PIPLC_Y_DOMAIN"/>
    <property type="match status" value="1"/>
</dbReference>
<keyword evidence="1" id="KW-0732">Signal</keyword>
<dbReference type="PROSITE" id="PS51257">
    <property type="entry name" value="PROKAR_LIPOPROTEIN"/>
    <property type="match status" value="1"/>
</dbReference>
<gene>
    <name evidence="3" type="ORF">XYCOK13_03690</name>
</gene>
<dbReference type="Gene3D" id="3.40.190.10">
    <property type="entry name" value="Periplasmic binding protein-like II"/>
    <property type="match status" value="1"/>
</dbReference>
<feature type="chain" id="PRO_5035229240" evidence="1">
    <location>
        <begin position="25"/>
        <end position="514"/>
    </location>
</feature>
<dbReference type="Pfam" id="PF12010">
    <property type="entry name" value="DUF3502"/>
    <property type="match status" value="1"/>
</dbReference>
<evidence type="ECO:0000259" key="2">
    <source>
        <dbReference type="PROSITE" id="PS50008"/>
    </source>
</evidence>
<dbReference type="GO" id="GO:0035556">
    <property type="term" value="P:intracellular signal transduction"/>
    <property type="evidence" value="ECO:0007669"/>
    <property type="project" value="InterPro"/>
</dbReference>
<dbReference type="Pfam" id="PF01547">
    <property type="entry name" value="SBP_bac_1"/>
    <property type="match status" value="1"/>
</dbReference>
<dbReference type="SUPFAM" id="SSF53850">
    <property type="entry name" value="Periplasmic binding protein-like II"/>
    <property type="match status" value="1"/>
</dbReference>
<dbReference type="Proteomes" id="UP000677918">
    <property type="component" value="Unassembled WGS sequence"/>
</dbReference>
<dbReference type="RefSeq" id="WP_244864933.1">
    <property type="nucleotide sequence ID" value="NZ_BOVK01000005.1"/>
</dbReference>
<accession>A0A8J4M066</accession>
<protein>
    <submittedName>
        <fullName evidence="3">ABC transporter substrate-binding protein</fullName>
    </submittedName>
</protein>
<sequence>MMKKAKKSLLTLLIVVFAMSLVLAACGGGNNSNTSEGGNNASEANNGGNVAASELEPYELHMVYPGTKQRDHDKVMAEINAYLKEKINATITIEPIEWGQWDQKVNLMIASREPVDIYFTAQWSNYVVNVAKGAFLELDDLLANTEAGQEIVASLDPAFLTGSKINGKNFGIPTNKELAASGGVVYRSDIAEELGLDMDSVQSLEDLRPILKTVKEELPEMIPLFMREGENFNSDYIGLYDPLGDSNIPGVILKDEESTTVKPRYEFDRYRNHLDLVREFFQAGYINQDATTTTLSTSDALKAGNVFMITASLKPGKDDELASTLGLNGKLKQIELTPKTIATSETAGSMLAISQSSENPERALMFVNLLHTDKYLNNLLNFGIEGEHYTRDGEVISATEQTANYSPASAWMFGNQFLNYLWDTEDPQKWEQFKSFNDEGINSPGLGFTFDGEAVKTQIAALVNIRTEYDGALNVGAVDPDEVLPRYIEKMKAAGLDDVLAEKQRQFDEFLANQ</sequence>
<evidence type="ECO:0000313" key="3">
    <source>
        <dbReference type="EMBL" id="GIQ67545.1"/>
    </source>
</evidence>
<keyword evidence="4" id="KW-1185">Reference proteome</keyword>
<evidence type="ECO:0000256" key="1">
    <source>
        <dbReference type="SAM" id="SignalP"/>
    </source>
</evidence>
<reference evidence="3" key="1">
    <citation type="submission" date="2021-04" db="EMBL/GenBank/DDBJ databases">
        <title>Draft genome sequence of Xylanibacillus composti strain K13.</title>
        <authorList>
            <person name="Uke A."/>
            <person name="Chhe C."/>
            <person name="Baramee S."/>
            <person name="Kosugi A."/>
        </authorList>
    </citation>
    <scope>NUCLEOTIDE SEQUENCE</scope>
    <source>
        <strain evidence="3">K13</strain>
    </source>
</reference>
<comment type="caution">
    <text evidence="3">The sequence shown here is derived from an EMBL/GenBank/DDBJ whole genome shotgun (WGS) entry which is preliminary data.</text>
</comment>
<dbReference type="AlphaFoldDB" id="A0A8J4M066"/>
<dbReference type="EMBL" id="BOVK01000005">
    <property type="protein sequence ID" value="GIQ67545.1"/>
    <property type="molecule type" value="Genomic_DNA"/>
</dbReference>
<feature type="signal peptide" evidence="1">
    <location>
        <begin position="1"/>
        <end position="24"/>
    </location>
</feature>
<dbReference type="GO" id="GO:0004435">
    <property type="term" value="F:phosphatidylinositol-4,5-bisphosphate phospholipase C activity"/>
    <property type="evidence" value="ECO:0007669"/>
    <property type="project" value="InterPro"/>
</dbReference>
<dbReference type="InterPro" id="IPR006059">
    <property type="entry name" value="SBP"/>
</dbReference>
<dbReference type="InterPro" id="IPR022627">
    <property type="entry name" value="DUF3502"/>
</dbReference>
<dbReference type="InterPro" id="IPR001711">
    <property type="entry name" value="PLipase_C_Pinositol-sp_Y"/>
</dbReference>
<dbReference type="InterPro" id="IPR050490">
    <property type="entry name" value="Bact_solute-bd_prot1"/>
</dbReference>
<evidence type="ECO:0000313" key="4">
    <source>
        <dbReference type="Proteomes" id="UP000677918"/>
    </source>
</evidence>